<dbReference type="Proteomes" id="UP000004457">
    <property type="component" value="Unassembled WGS sequence"/>
</dbReference>
<accession>C0EQP6</accession>
<organism evidence="1 2">
    <name type="scientific">Neisseria flavescens NRL30031/H210</name>
    <dbReference type="NCBI Taxonomy" id="546264"/>
    <lineage>
        <taxon>Bacteria</taxon>
        <taxon>Pseudomonadati</taxon>
        <taxon>Pseudomonadota</taxon>
        <taxon>Betaproteobacteria</taxon>
        <taxon>Neisseriales</taxon>
        <taxon>Neisseriaceae</taxon>
        <taxon>Neisseria</taxon>
    </lineage>
</organism>
<reference evidence="1 2" key="1">
    <citation type="submission" date="2009-01" db="EMBL/GenBank/DDBJ databases">
        <authorList>
            <person name="Fulton L."/>
            <person name="Clifton S."/>
            <person name="Chinwalla A.T."/>
            <person name="Mitreva M."/>
            <person name="Sodergren E."/>
            <person name="Weinstock G."/>
            <person name="Clifton S."/>
            <person name="Dooling D.J."/>
            <person name="Fulton B."/>
            <person name="Minx P."/>
            <person name="Pepin K.H."/>
            <person name="Johnson M."/>
            <person name="Bhonagiri V."/>
            <person name="Nash W.E."/>
            <person name="Mardis E.R."/>
            <person name="Wilson R.K."/>
        </authorList>
    </citation>
    <scope>NUCLEOTIDE SEQUENCE [LARGE SCALE GENOMIC DNA]</scope>
    <source>
        <strain evidence="1 2">NRL30031/H210</strain>
    </source>
</reference>
<comment type="caution">
    <text evidence="1">The sequence shown here is derived from an EMBL/GenBank/DDBJ whole genome shotgun (WGS) entry which is preliminary data.</text>
</comment>
<gene>
    <name evidence="1" type="ORF">NEIFLAOT_02291</name>
</gene>
<evidence type="ECO:0000313" key="2">
    <source>
        <dbReference type="Proteomes" id="UP000004457"/>
    </source>
</evidence>
<dbReference type="EMBL" id="ACEN01000102">
    <property type="protein sequence ID" value="EEG32589.1"/>
    <property type="molecule type" value="Genomic_DNA"/>
</dbReference>
<evidence type="ECO:0000313" key="1">
    <source>
        <dbReference type="EMBL" id="EEG32589.1"/>
    </source>
</evidence>
<dbReference type="AlphaFoldDB" id="C0EQP6"/>
<name>C0EQP6_NEIFL</name>
<proteinExistence type="predicted"/>
<sequence>MISVVINKNEPINIHRDVDFISLNDLWLEIAKKAKEINMNANDTPMNISKENAM</sequence>
<keyword evidence="2" id="KW-1185">Reference proteome</keyword>
<protein>
    <submittedName>
        <fullName evidence="1">Uncharacterized protein</fullName>
    </submittedName>
</protein>